<dbReference type="Pfam" id="PF13538">
    <property type="entry name" value="UvrD_C_2"/>
    <property type="match status" value="1"/>
</dbReference>
<dbReference type="SUPFAM" id="SSF143011">
    <property type="entry name" value="RelE-like"/>
    <property type="match status" value="1"/>
</dbReference>
<dbReference type="PROSITE" id="PS51198">
    <property type="entry name" value="UVRD_HELICASE_ATP_BIND"/>
    <property type="match status" value="1"/>
</dbReference>
<feature type="binding site" evidence="5">
    <location>
        <begin position="284"/>
        <end position="291"/>
    </location>
    <ligand>
        <name>ATP</name>
        <dbReference type="ChEBI" id="CHEBI:30616"/>
    </ligand>
</feature>
<evidence type="ECO:0000256" key="5">
    <source>
        <dbReference type="PROSITE-ProRule" id="PRU00560"/>
    </source>
</evidence>
<dbReference type="Gene3D" id="3.30.2310.20">
    <property type="entry name" value="RelE-like"/>
    <property type="match status" value="1"/>
</dbReference>
<keyword evidence="2 5" id="KW-0378">Hydrolase</keyword>
<dbReference type="GO" id="GO:0005524">
    <property type="term" value="F:ATP binding"/>
    <property type="evidence" value="ECO:0007669"/>
    <property type="project" value="UniProtKB-UniRule"/>
</dbReference>
<dbReference type="GO" id="GO:0016787">
    <property type="term" value="F:hydrolase activity"/>
    <property type="evidence" value="ECO:0007669"/>
    <property type="project" value="UniProtKB-UniRule"/>
</dbReference>
<proteinExistence type="predicted"/>
<dbReference type="EMBL" id="MTJN01000002">
    <property type="protein sequence ID" value="OOV05355.1"/>
    <property type="molecule type" value="Genomic_DNA"/>
</dbReference>
<dbReference type="OrthoDB" id="5441773at2"/>
<name>A0A1T1AMY7_RHOFE</name>
<dbReference type="GO" id="GO:0003677">
    <property type="term" value="F:DNA binding"/>
    <property type="evidence" value="ECO:0007669"/>
    <property type="project" value="InterPro"/>
</dbReference>
<keyword evidence="1 5" id="KW-0547">Nucleotide-binding</keyword>
<dbReference type="RefSeq" id="WP_078363133.1">
    <property type="nucleotide sequence ID" value="NZ_MTJN01000002.1"/>
</dbReference>
<feature type="domain" description="UvrD-like helicase ATP-binding" evidence="6">
    <location>
        <begin position="263"/>
        <end position="552"/>
    </location>
</feature>
<dbReference type="Gene3D" id="3.40.50.300">
    <property type="entry name" value="P-loop containing nucleotide triphosphate hydrolases"/>
    <property type="match status" value="2"/>
</dbReference>
<keyword evidence="4 5" id="KW-0067">ATP-binding</keyword>
<dbReference type="InterPro" id="IPR035093">
    <property type="entry name" value="RelE/ParE_toxin_dom_sf"/>
</dbReference>
<evidence type="ECO:0000256" key="3">
    <source>
        <dbReference type="ARBA" id="ARBA00022806"/>
    </source>
</evidence>
<sequence>MSVKPKVALSQDFLFQLAKLPSSAQSKVLKWAVKFQADPKSPGINYEKINAARDPNLKSVRVDLDWRGIVFKPDSGDVYVLLHVDHHDEAYRWAERRKIAINPVTGAMQIVFVQEMAEPVVDALVAAKPVAVATPVTSAVPAELLADPQPLLFAALSDHELMSMGVPEDWLGRVRGVQTEAQLDGLQASLPVEAYEGLFLIAAGDTVTQVLTSRETRVDRTIDTEDFVTALTTPESQSRFVVVDDDEAMLAIMNAPLAQWRIFLHPTQYKLAGGDRSGPVRVLGGAGTGKTVVAMHRAKWLAENRTQGEQKVLFTTFTKNLAMDIEDNLKTLCSPKTMARIEVRNLDAWVHGFMRSRKLEHKIVYDRSQDGALQAWQAALAVKDASLDLPPTFYEQEFEQVVLAQGVTTKDEYRAVRRIGRGVILSRAKRDAVWPVFEEYRGQLTSRKLKEVDDAYRDIATVLTQEADRGGAGLPYSAIVIDETQDFGPQALKLLRAMMPREANDLFFVGDGHQRIYSRHRAAMSKCGIDIRGRARKLYLNYRTTDEIRRAAVALLEGCEVDDLDDGHDETRRYKSLSHGPAPTVIETNSVEAAVASALASVKHWQIDDADHQLGNTCVIASSQAVRNVFARQFELAGLATSVIDANQNISSAATVVHFATMHRAKGLEFDRVIVVAPAAYFDDPADTLGQRKLLYVAVTRAKREATLIKTG</sequence>
<organism evidence="7 8">
    <name type="scientific">Rhodoferax fermentans</name>
    <dbReference type="NCBI Taxonomy" id="28066"/>
    <lineage>
        <taxon>Bacteria</taxon>
        <taxon>Pseudomonadati</taxon>
        <taxon>Pseudomonadota</taxon>
        <taxon>Betaproteobacteria</taxon>
        <taxon>Burkholderiales</taxon>
        <taxon>Comamonadaceae</taxon>
        <taxon>Rhodoferax</taxon>
    </lineage>
</organism>
<dbReference type="PANTHER" id="PTHR11070">
    <property type="entry name" value="UVRD / RECB / PCRA DNA HELICASE FAMILY MEMBER"/>
    <property type="match status" value="1"/>
</dbReference>
<dbReference type="InterPro" id="IPR027417">
    <property type="entry name" value="P-loop_NTPase"/>
</dbReference>
<accession>A0A1T1AMY7</accession>
<dbReference type="InterPro" id="IPR000212">
    <property type="entry name" value="DNA_helicase_UvrD/REP"/>
</dbReference>
<keyword evidence="8" id="KW-1185">Reference proteome</keyword>
<evidence type="ECO:0000313" key="8">
    <source>
        <dbReference type="Proteomes" id="UP000190750"/>
    </source>
</evidence>
<dbReference type="GO" id="GO:0043138">
    <property type="term" value="F:3'-5' DNA helicase activity"/>
    <property type="evidence" value="ECO:0007669"/>
    <property type="project" value="TreeGrafter"/>
</dbReference>
<reference evidence="7 8" key="1">
    <citation type="submission" date="2017-01" db="EMBL/GenBank/DDBJ databases">
        <title>Genome sequencing of Rhodoferax fermentans JCM 7819.</title>
        <authorList>
            <person name="Kim Y.J."/>
            <person name="Farh M.E.-A."/>
            <person name="Yang D.-C."/>
        </authorList>
    </citation>
    <scope>NUCLEOTIDE SEQUENCE [LARGE SCALE GENOMIC DNA]</scope>
    <source>
        <strain evidence="7 8">JCM 7819</strain>
    </source>
</reference>
<evidence type="ECO:0000313" key="7">
    <source>
        <dbReference type="EMBL" id="OOV05355.1"/>
    </source>
</evidence>
<evidence type="ECO:0000256" key="2">
    <source>
        <dbReference type="ARBA" id="ARBA00022801"/>
    </source>
</evidence>
<gene>
    <name evidence="7" type="ORF">RF819_00295</name>
</gene>
<dbReference type="SUPFAM" id="SSF52540">
    <property type="entry name" value="P-loop containing nucleoside triphosphate hydrolases"/>
    <property type="match status" value="1"/>
</dbReference>
<dbReference type="GO" id="GO:0000725">
    <property type="term" value="P:recombinational repair"/>
    <property type="evidence" value="ECO:0007669"/>
    <property type="project" value="TreeGrafter"/>
</dbReference>
<dbReference type="AlphaFoldDB" id="A0A1T1AMY7"/>
<dbReference type="Pfam" id="PF00580">
    <property type="entry name" value="UvrD-helicase"/>
    <property type="match status" value="1"/>
</dbReference>
<evidence type="ECO:0000256" key="1">
    <source>
        <dbReference type="ARBA" id="ARBA00022741"/>
    </source>
</evidence>
<keyword evidence="3 5" id="KW-0347">Helicase</keyword>
<protein>
    <recommendedName>
        <fullName evidence="6">UvrD-like helicase ATP-binding domain-containing protein</fullName>
    </recommendedName>
</protein>
<dbReference type="PANTHER" id="PTHR11070:SF45">
    <property type="entry name" value="DNA 3'-5' HELICASE"/>
    <property type="match status" value="1"/>
</dbReference>
<dbReference type="STRING" id="28066.RF819_00295"/>
<dbReference type="InterPro" id="IPR014016">
    <property type="entry name" value="UvrD-like_ATP-bd"/>
</dbReference>
<evidence type="ECO:0000256" key="4">
    <source>
        <dbReference type="ARBA" id="ARBA00022840"/>
    </source>
</evidence>
<dbReference type="InterPro" id="IPR027785">
    <property type="entry name" value="UvrD-like_helicase_C"/>
</dbReference>
<evidence type="ECO:0000259" key="6">
    <source>
        <dbReference type="PROSITE" id="PS51198"/>
    </source>
</evidence>
<comment type="caution">
    <text evidence="7">The sequence shown here is derived from an EMBL/GenBank/DDBJ whole genome shotgun (WGS) entry which is preliminary data.</text>
</comment>
<dbReference type="Proteomes" id="UP000190750">
    <property type="component" value="Unassembled WGS sequence"/>
</dbReference>